<evidence type="ECO:0000256" key="1">
    <source>
        <dbReference type="SAM" id="Phobius"/>
    </source>
</evidence>
<feature type="transmembrane region" description="Helical" evidence="1">
    <location>
        <begin position="6"/>
        <end position="37"/>
    </location>
</feature>
<keyword evidence="1" id="KW-1133">Transmembrane helix</keyword>
<keyword evidence="3" id="KW-1185">Reference proteome</keyword>
<evidence type="ECO:0000313" key="3">
    <source>
        <dbReference type="Proteomes" id="UP001281447"/>
    </source>
</evidence>
<sequence length="59" mass="6686">MVKVWILAAIATANTYLIVGQLTLSATLMILLTGAFFADYKNIRYISEFVYSFYGNDRI</sequence>
<reference evidence="2 3" key="1">
    <citation type="submission" date="2023-10" db="EMBL/GenBank/DDBJ databases">
        <title>Virgibacillus halophilus 5B73C genome.</title>
        <authorList>
            <person name="Miliotis G."/>
            <person name="Sengupta P."/>
            <person name="Hameed A."/>
            <person name="Chuvochina M."/>
            <person name="Mcdonagh F."/>
            <person name="Simpson A.C."/>
            <person name="Singh N.K."/>
            <person name="Rekha P.D."/>
            <person name="Raman K."/>
            <person name="Hugenholtz P."/>
            <person name="Venkateswaran K."/>
        </authorList>
    </citation>
    <scope>NUCLEOTIDE SEQUENCE [LARGE SCALE GENOMIC DNA]</scope>
    <source>
        <strain evidence="2 3">5B73C</strain>
    </source>
</reference>
<protein>
    <submittedName>
        <fullName evidence="2">Uncharacterized protein</fullName>
    </submittedName>
</protein>
<organism evidence="2 3">
    <name type="scientific">Tigheibacillus halophilus</name>
    <dbReference type="NCBI Taxonomy" id="361280"/>
    <lineage>
        <taxon>Bacteria</taxon>
        <taxon>Bacillati</taxon>
        <taxon>Bacillota</taxon>
        <taxon>Bacilli</taxon>
        <taxon>Bacillales</taxon>
        <taxon>Bacillaceae</taxon>
        <taxon>Tigheibacillus</taxon>
    </lineage>
</organism>
<dbReference type="EMBL" id="JAWDIP010000004">
    <property type="protein sequence ID" value="MDY0396551.1"/>
    <property type="molecule type" value="Genomic_DNA"/>
</dbReference>
<evidence type="ECO:0000313" key="2">
    <source>
        <dbReference type="EMBL" id="MDY0396551.1"/>
    </source>
</evidence>
<keyword evidence="1" id="KW-0812">Transmembrane</keyword>
<name>A0ABU5CCH2_9BACI</name>
<accession>A0ABU5CCH2</accession>
<gene>
    <name evidence="2" type="ORF">RWE15_22375</name>
</gene>
<keyword evidence="1" id="KW-0472">Membrane</keyword>
<comment type="caution">
    <text evidence="2">The sequence shown here is derived from an EMBL/GenBank/DDBJ whole genome shotgun (WGS) entry which is preliminary data.</text>
</comment>
<dbReference type="Proteomes" id="UP001281447">
    <property type="component" value="Unassembled WGS sequence"/>
</dbReference>
<proteinExistence type="predicted"/>